<dbReference type="OMA" id="DEITFHI"/>
<sequence length="242" mass="23742">MAAYYHGGAGTDIQSGTDGLQTLYLMNPSYAGYGDAAAAAAAPGAAANMMLLNSAVTSMTPVSFGHQPSPSSSSAAQHFVGIPLQAPPASGYNLWTPAAATGAGDMSPPTPQHQHQQAHGGGAAGVSAVLSLSSREAAPPVTVAAVVAAGDEGKYLQAVAQGAASHGQMVMSSKYLKAAQELLDEVVSVSKGVDDVKAAAAAKSPASVKKKEDSEGVSGAPPAAGDVDGGAAGAADEERKAD</sequence>
<dbReference type="AlphaFoldDB" id="A0A0E0R4H7"/>
<feature type="compositionally biased region" description="Low complexity" evidence="1">
    <location>
        <begin position="198"/>
        <end position="207"/>
    </location>
</feature>
<dbReference type="Proteomes" id="UP000008022">
    <property type="component" value="Unassembled WGS sequence"/>
</dbReference>
<protein>
    <recommendedName>
        <fullName evidence="2">POX domain-containing protein</fullName>
    </recommendedName>
</protein>
<organism evidence="3 4">
    <name type="scientific">Oryza rufipogon</name>
    <name type="common">Brownbeard rice</name>
    <name type="synonym">Asian wild rice</name>
    <dbReference type="NCBI Taxonomy" id="4529"/>
    <lineage>
        <taxon>Eukaryota</taxon>
        <taxon>Viridiplantae</taxon>
        <taxon>Streptophyta</taxon>
        <taxon>Embryophyta</taxon>
        <taxon>Tracheophyta</taxon>
        <taxon>Spermatophyta</taxon>
        <taxon>Magnoliopsida</taxon>
        <taxon>Liliopsida</taxon>
        <taxon>Poales</taxon>
        <taxon>Poaceae</taxon>
        <taxon>BOP clade</taxon>
        <taxon>Oryzoideae</taxon>
        <taxon>Oryzeae</taxon>
        <taxon>Oryzinae</taxon>
        <taxon>Oryza</taxon>
    </lineage>
</organism>
<feature type="domain" description="POX" evidence="2">
    <location>
        <begin position="169"/>
        <end position="214"/>
    </location>
</feature>
<dbReference type="EnsemblPlants" id="ORUFI11G03730.1">
    <property type="protein sequence ID" value="ORUFI11G03730.1"/>
    <property type="gene ID" value="ORUFI11G03730"/>
</dbReference>
<dbReference type="STRING" id="4529.A0A0E0R4H7"/>
<evidence type="ECO:0000313" key="4">
    <source>
        <dbReference type="Proteomes" id="UP000008022"/>
    </source>
</evidence>
<dbReference type="HOGENOM" id="CLU_093636_0_0_1"/>
<dbReference type="Pfam" id="PF07526">
    <property type="entry name" value="POX"/>
    <property type="match status" value="1"/>
</dbReference>
<reference evidence="4" key="1">
    <citation type="submission" date="2013-06" db="EMBL/GenBank/DDBJ databases">
        <authorList>
            <person name="Zhao Q."/>
        </authorList>
    </citation>
    <scope>NUCLEOTIDE SEQUENCE</scope>
    <source>
        <strain evidence="4">cv. W1943</strain>
    </source>
</reference>
<name>A0A0E0R4H7_ORYRU</name>
<evidence type="ECO:0000259" key="2">
    <source>
        <dbReference type="Pfam" id="PF07526"/>
    </source>
</evidence>
<keyword evidence="4" id="KW-1185">Reference proteome</keyword>
<evidence type="ECO:0000313" key="3">
    <source>
        <dbReference type="EnsemblPlants" id="ORUFI11G03730.1"/>
    </source>
</evidence>
<feature type="region of interest" description="Disordered" evidence="1">
    <location>
        <begin position="198"/>
        <end position="242"/>
    </location>
</feature>
<dbReference type="InterPro" id="IPR006563">
    <property type="entry name" value="POX_dom"/>
</dbReference>
<proteinExistence type="predicted"/>
<evidence type="ECO:0000256" key="1">
    <source>
        <dbReference type="SAM" id="MobiDB-lite"/>
    </source>
</evidence>
<accession>A0A0E0R4H7</accession>
<reference evidence="3" key="2">
    <citation type="submission" date="2015-06" db="UniProtKB">
        <authorList>
            <consortium name="EnsemblPlants"/>
        </authorList>
    </citation>
    <scope>IDENTIFICATION</scope>
</reference>
<dbReference type="Gramene" id="ORUFI11G03730.1">
    <property type="protein sequence ID" value="ORUFI11G03730.1"/>
    <property type="gene ID" value="ORUFI11G03730"/>
</dbReference>
<feature type="region of interest" description="Disordered" evidence="1">
    <location>
        <begin position="100"/>
        <end position="122"/>
    </location>
</feature>
<dbReference type="eggNOG" id="KOG0773">
    <property type="taxonomic scope" value="Eukaryota"/>
</dbReference>